<evidence type="ECO:0000313" key="1">
    <source>
        <dbReference type="EMBL" id="GFS02499.1"/>
    </source>
</evidence>
<evidence type="ECO:0000313" key="2">
    <source>
        <dbReference type="Proteomes" id="UP000762676"/>
    </source>
</evidence>
<accession>A0AAV4I054</accession>
<organism evidence="1 2">
    <name type="scientific">Elysia marginata</name>
    <dbReference type="NCBI Taxonomy" id="1093978"/>
    <lineage>
        <taxon>Eukaryota</taxon>
        <taxon>Metazoa</taxon>
        <taxon>Spiralia</taxon>
        <taxon>Lophotrochozoa</taxon>
        <taxon>Mollusca</taxon>
        <taxon>Gastropoda</taxon>
        <taxon>Heterobranchia</taxon>
        <taxon>Euthyneura</taxon>
        <taxon>Panpulmonata</taxon>
        <taxon>Sacoglossa</taxon>
        <taxon>Placobranchoidea</taxon>
        <taxon>Plakobranchidae</taxon>
        <taxon>Elysia</taxon>
    </lineage>
</organism>
<proteinExistence type="predicted"/>
<sequence length="90" mass="9956">MSAVLQNLKTEKDRFKAVGAALVGFFILYQSGGKTGTRNDCTCKTKSCGGVEQTSMPSVRGIPPQDRFFQRQSTWNVTYPASKEAVTYIR</sequence>
<comment type="caution">
    <text evidence="1">The sequence shown here is derived from an EMBL/GenBank/DDBJ whole genome shotgun (WGS) entry which is preliminary data.</text>
</comment>
<gene>
    <name evidence="1" type="ORF">ElyMa_006446400</name>
</gene>
<dbReference type="Proteomes" id="UP000762676">
    <property type="component" value="Unassembled WGS sequence"/>
</dbReference>
<name>A0AAV4I054_9GAST</name>
<reference evidence="1 2" key="1">
    <citation type="journal article" date="2021" name="Elife">
        <title>Chloroplast acquisition without the gene transfer in kleptoplastic sea slugs, Plakobranchus ocellatus.</title>
        <authorList>
            <person name="Maeda T."/>
            <person name="Takahashi S."/>
            <person name="Yoshida T."/>
            <person name="Shimamura S."/>
            <person name="Takaki Y."/>
            <person name="Nagai Y."/>
            <person name="Toyoda A."/>
            <person name="Suzuki Y."/>
            <person name="Arimoto A."/>
            <person name="Ishii H."/>
            <person name="Satoh N."/>
            <person name="Nishiyama T."/>
            <person name="Hasebe M."/>
            <person name="Maruyama T."/>
            <person name="Minagawa J."/>
            <person name="Obokata J."/>
            <person name="Shigenobu S."/>
        </authorList>
    </citation>
    <scope>NUCLEOTIDE SEQUENCE [LARGE SCALE GENOMIC DNA]</scope>
</reference>
<dbReference type="AlphaFoldDB" id="A0AAV4I054"/>
<dbReference type="EMBL" id="BMAT01012950">
    <property type="protein sequence ID" value="GFS02499.1"/>
    <property type="molecule type" value="Genomic_DNA"/>
</dbReference>
<protein>
    <submittedName>
        <fullName evidence="1">Uncharacterized protein</fullName>
    </submittedName>
</protein>
<keyword evidence="2" id="KW-1185">Reference proteome</keyword>